<evidence type="ECO:0000256" key="1">
    <source>
        <dbReference type="SAM" id="MobiDB-lite"/>
    </source>
</evidence>
<feature type="compositionally biased region" description="Basic and acidic residues" evidence="1">
    <location>
        <begin position="25"/>
        <end position="34"/>
    </location>
</feature>
<dbReference type="AlphaFoldDB" id="A0A507CEC7"/>
<dbReference type="Proteomes" id="UP000320475">
    <property type="component" value="Unassembled WGS sequence"/>
</dbReference>
<protein>
    <submittedName>
        <fullName evidence="2">Uncharacterized protein</fullName>
    </submittedName>
</protein>
<accession>A0A507CEC7</accession>
<feature type="region of interest" description="Disordered" evidence="1">
    <location>
        <begin position="22"/>
        <end position="60"/>
    </location>
</feature>
<gene>
    <name evidence="2" type="ORF">SeLEV6574_g08073</name>
</gene>
<sequence length="146" mass="16030">MGSPHRLIALMRYRFYNLVRLQPKGHNDNPRSEIRPTATSPATASPSRDTLNMAIPASPDSPVAATGPAGLLMPTPPQNCCLGAVTLAFGTCMQTVYQEHIGKVRDANERKGVVHTEQMVMPEMDEGIKAFLELDKRLRDKTSLES</sequence>
<dbReference type="EMBL" id="QEAM01000705">
    <property type="protein sequence ID" value="TPX36396.1"/>
    <property type="molecule type" value="Genomic_DNA"/>
</dbReference>
<feature type="compositionally biased region" description="Low complexity" evidence="1">
    <location>
        <begin position="36"/>
        <end position="47"/>
    </location>
</feature>
<name>A0A507CEC7_9FUNG</name>
<evidence type="ECO:0000313" key="3">
    <source>
        <dbReference type="Proteomes" id="UP000320475"/>
    </source>
</evidence>
<dbReference type="VEuPathDB" id="FungiDB:SeMB42_g05668"/>
<organism evidence="2 3">
    <name type="scientific">Synchytrium endobioticum</name>
    <dbReference type="NCBI Taxonomy" id="286115"/>
    <lineage>
        <taxon>Eukaryota</taxon>
        <taxon>Fungi</taxon>
        <taxon>Fungi incertae sedis</taxon>
        <taxon>Chytridiomycota</taxon>
        <taxon>Chytridiomycota incertae sedis</taxon>
        <taxon>Chytridiomycetes</taxon>
        <taxon>Synchytriales</taxon>
        <taxon>Synchytriaceae</taxon>
        <taxon>Synchytrium</taxon>
    </lineage>
</organism>
<reference evidence="2 3" key="1">
    <citation type="journal article" date="2019" name="Sci. Rep.">
        <title>Comparative genomics of chytrid fungi reveal insights into the obligate biotrophic and pathogenic lifestyle of Synchytrium endobioticum.</title>
        <authorList>
            <person name="van de Vossenberg B.T.L.H."/>
            <person name="Warris S."/>
            <person name="Nguyen H.D.T."/>
            <person name="van Gent-Pelzer M.P.E."/>
            <person name="Joly D.L."/>
            <person name="van de Geest H.C."/>
            <person name="Bonants P.J.M."/>
            <person name="Smith D.S."/>
            <person name="Levesque C.A."/>
            <person name="van der Lee T.A.J."/>
        </authorList>
    </citation>
    <scope>NUCLEOTIDE SEQUENCE [LARGE SCALE GENOMIC DNA]</scope>
    <source>
        <strain evidence="2 3">LEV6574</strain>
    </source>
</reference>
<dbReference type="OrthoDB" id="10064411at2759"/>
<comment type="caution">
    <text evidence="2">The sequence shown here is derived from an EMBL/GenBank/DDBJ whole genome shotgun (WGS) entry which is preliminary data.</text>
</comment>
<proteinExistence type="predicted"/>
<evidence type="ECO:0000313" key="2">
    <source>
        <dbReference type="EMBL" id="TPX36396.1"/>
    </source>
</evidence>